<dbReference type="GO" id="GO:0003700">
    <property type="term" value="F:DNA-binding transcription factor activity"/>
    <property type="evidence" value="ECO:0007669"/>
    <property type="project" value="InterPro"/>
</dbReference>
<feature type="compositionally biased region" description="Acidic residues" evidence="5">
    <location>
        <begin position="248"/>
        <end position="261"/>
    </location>
</feature>
<gene>
    <name evidence="7" type="ORF">L195_g014817</name>
</gene>
<evidence type="ECO:0000313" key="8">
    <source>
        <dbReference type="Proteomes" id="UP000236291"/>
    </source>
</evidence>
<dbReference type="STRING" id="57577.A0A2K3PS00"/>
<evidence type="ECO:0000313" key="7">
    <source>
        <dbReference type="EMBL" id="PNY18060.1"/>
    </source>
</evidence>
<dbReference type="CDD" id="cd11445">
    <property type="entry name" value="bHLH_AtPIF_like"/>
    <property type="match status" value="1"/>
</dbReference>
<dbReference type="FunFam" id="4.10.280.10:FF:000004">
    <property type="entry name" value="Basic helix-loop-helix transcription factor"/>
    <property type="match status" value="1"/>
</dbReference>
<feature type="region of interest" description="Disordered" evidence="5">
    <location>
        <begin position="163"/>
        <end position="182"/>
    </location>
</feature>
<dbReference type="PROSITE" id="PS50888">
    <property type="entry name" value="BHLH"/>
    <property type="match status" value="1"/>
</dbReference>
<proteinExistence type="predicted"/>
<reference evidence="7 8" key="1">
    <citation type="journal article" date="2014" name="Am. J. Bot.">
        <title>Genome assembly and annotation for red clover (Trifolium pratense; Fabaceae).</title>
        <authorList>
            <person name="Istvanek J."/>
            <person name="Jaros M."/>
            <person name="Krenek A."/>
            <person name="Repkova J."/>
        </authorList>
    </citation>
    <scope>NUCLEOTIDE SEQUENCE [LARGE SCALE GENOMIC DNA]</scope>
    <source>
        <strain evidence="8">cv. Tatra</strain>
        <tissue evidence="7">Young leaves</tissue>
    </source>
</reference>
<feature type="region of interest" description="Disordered" evidence="5">
    <location>
        <begin position="42"/>
        <end position="67"/>
    </location>
</feature>
<feature type="non-terminal residue" evidence="7">
    <location>
        <position position="485"/>
    </location>
</feature>
<evidence type="ECO:0000256" key="2">
    <source>
        <dbReference type="ARBA" id="ARBA00023015"/>
    </source>
</evidence>
<dbReference type="EMBL" id="ASHM01009916">
    <property type="protein sequence ID" value="PNY18060.1"/>
    <property type="molecule type" value="Genomic_DNA"/>
</dbReference>
<dbReference type="PANTHER" id="PTHR46807:SF8">
    <property type="entry name" value="TRANSCRIPTION FACTOR PIF1-LIKE ISOFORM X2"/>
    <property type="match status" value="1"/>
</dbReference>
<evidence type="ECO:0000259" key="6">
    <source>
        <dbReference type="PROSITE" id="PS50888"/>
    </source>
</evidence>
<organism evidence="7 8">
    <name type="scientific">Trifolium pratense</name>
    <name type="common">Red clover</name>
    <dbReference type="NCBI Taxonomy" id="57577"/>
    <lineage>
        <taxon>Eukaryota</taxon>
        <taxon>Viridiplantae</taxon>
        <taxon>Streptophyta</taxon>
        <taxon>Embryophyta</taxon>
        <taxon>Tracheophyta</taxon>
        <taxon>Spermatophyta</taxon>
        <taxon>Magnoliopsida</taxon>
        <taxon>eudicotyledons</taxon>
        <taxon>Gunneridae</taxon>
        <taxon>Pentapetalae</taxon>
        <taxon>rosids</taxon>
        <taxon>fabids</taxon>
        <taxon>Fabales</taxon>
        <taxon>Fabaceae</taxon>
        <taxon>Papilionoideae</taxon>
        <taxon>50 kb inversion clade</taxon>
        <taxon>NPAAA clade</taxon>
        <taxon>Hologalegina</taxon>
        <taxon>IRL clade</taxon>
        <taxon>Trifolieae</taxon>
        <taxon>Trifolium</taxon>
    </lineage>
</organism>
<dbReference type="AlphaFoldDB" id="A0A2K3PS00"/>
<feature type="region of interest" description="Disordered" evidence="5">
    <location>
        <begin position="200"/>
        <end position="285"/>
    </location>
</feature>
<evidence type="ECO:0000256" key="3">
    <source>
        <dbReference type="ARBA" id="ARBA00023163"/>
    </source>
</evidence>
<feature type="region of interest" description="Disordered" evidence="5">
    <location>
        <begin position="464"/>
        <end position="485"/>
    </location>
</feature>
<evidence type="ECO:0000256" key="5">
    <source>
        <dbReference type="SAM" id="MobiDB-lite"/>
    </source>
</evidence>
<name>A0A2K3PS00_TRIPR</name>
<dbReference type="GO" id="GO:0010017">
    <property type="term" value="P:red or far-red light signaling pathway"/>
    <property type="evidence" value="ECO:0007669"/>
    <property type="project" value="UniProtKB-ARBA"/>
</dbReference>
<dbReference type="Proteomes" id="UP000236291">
    <property type="component" value="Unassembled WGS sequence"/>
</dbReference>
<dbReference type="InterPro" id="IPR047265">
    <property type="entry name" value="PIF1-like_bHLH"/>
</dbReference>
<dbReference type="Gene3D" id="4.10.280.10">
    <property type="entry name" value="Helix-loop-helix DNA-binding domain"/>
    <property type="match status" value="1"/>
</dbReference>
<keyword evidence="4" id="KW-0539">Nucleus</keyword>
<evidence type="ECO:0000256" key="1">
    <source>
        <dbReference type="ARBA" id="ARBA00004123"/>
    </source>
</evidence>
<dbReference type="InterPro" id="IPR011598">
    <property type="entry name" value="bHLH_dom"/>
</dbReference>
<feature type="region of interest" description="Disordered" evidence="5">
    <location>
        <begin position="95"/>
        <end position="124"/>
    </location>
</feature>
<dbReference type="SMART" id="SM00353">
    <property type="entry name" value="HLH"/>
    <property type="match status" value="1"/>
</dbReference>
<comment type="caution">
    <text evidence="7">The sequence shown here is derived from an EMBL/GenBank/DDBJ whole genome shotgun (WGS) entry which is preliminary data.</text>
</comment>
<accession>A0A2K3PS00</accession>
<dbReference type="GO" id="GO:0005634">
    <property type="term" value="C:nucleus"/>
    <property type="evidence" value="ECO:0007669"/>
    <property type="project" value="UniProtKB-SubCell"/>
</dbReference>
<protein>
    <submittedName>
        <fullName evidence="7">Transcription factor PIF1-like protein</fullName>
    </submittedName>
</protein>
<dbReference type="Pfam" id="PF00010">
    <property type="entry name" value="HLH"/>
    <property type="match status" value="1"/>
</dbReference>
<comment type="subcellular location">
    <subcellularLocation>
        <location evidence="1">Nucleus</location>
    </subcellularLocation>
</comment>
<feature type="domain" description="BHLH" evidence="6">
    <location>
        <begin position="277"/>
        <end position="326"/>
    </location>
</feature>
<feature type="compositionally biased region" description="Polar residues" evidence="5">
    <location>
        <begin position="166"/>
        <end position="181"/>
    </location>
</feature>
<dbReference type="PANTHER" id="PTHR46807">
    <property type="entry name" value="TRANSCRIPTION FACTOR PIF3"/>
    <property type="match status" value="1"/>
</dbReference>
<dbReference type="GO" id="GO:0046983">
    <property type="term" value="F:protein dimerization activity"/>
    <property type="evidence" value="ECO:0007669"/>
    <property type="project" value="InterPro"/>
</dbReference>
<reference evidence="7 8" key="2">
    <citation type="journal article" date="2017" name="Front. Plant Sci.">
        <title>Gene Classification and Mining of Molecular Markers Useful in Red Clover (Trifolium pratense) Breeding.</title>
        <authorList>
            <person name="Istvanek J."/>
            <person name="Dluhosova J."/>
            <person name="Dluhos P."/>
            <person name="Patkova L."/>
            <person name="Nedelnik J."/>
            <person name="Repkova J."/>
        </authorList>
    </citation>
    <scope>NUCLEOTIDE SEQUENCE [LARGE SCALE GENOMIC DNA]</scope>
    <source>
        <strain evidence="8">cv. Tatra</strain>
        <tissue evidence="7">Young leaves</tissue>
    </source>
</reference>
<sequence length="485" mass="54078">MNHCVPDFNSQMDQQLLPRPKKPFIADDEIMELLWQNGQVVTQSQNNRHVNKQPPGRNSDGGTSSEVENNNQFLFMQEGEMASWLHYPINNDHDDDHDSPFSADFLNNNNNSSMQTPHRTSQLTELRRNPMSVAPSRPPNPLQRRSEQVQPNFAYFARHGVRAEPGSSSILRNSARESTVVDSCDTPATMLAAGSETVRSLADHTEGETGVSAPSTTMFDEPGGSSSSGEPVQKLGEQDRKRKGRETEEWEYQSEDVDFESAEAKKNVSGSSTKRSRAAEVHNLSERRRRDRINEKMKALQELIPRSNKSDKASMLDEAIEYLKSLQLQVQMMSMGCGMVPMMFPGIQQYMPTIGMGMGMGMGMEMGINRPVMPFPNMLSGSALPAAANLGPRFAAMPPFHVPHVPTPDSSRMQATNQAVNNILTSVGTYDSNQSHIPNFIDPYQQYLGPHQMQFQSMQSRAMNQPNVGKPSITRPLENPEIHQS</sequence>
<dbReference type="InterPro" id="IPR036638">
    <property type="entry name" value="HLH_DNA-bd_sf"/>
</dbReference>
<dbReference type="InterPro" id="IPR044273">
    <property type="entry name" value="PIF3-like"/>
</dbReference>
<keyword evidence="3" id="KW-0804">Transcription</keyword>
<evidence type="ECO:0000256" key="4">
    <source>
        <dbReference type="ARBA" id="ARBA00023242"/>
    </source>
</evidence>
<keyword evidence="2" id="KW-0805">Transcription regulation</keyword>
<dbReference type="SUPFAM" id="SSF47459">
    <property type="entry name" value="HLH, helix-loop-helix DNA-binding domain"/>
    <property type="match status" value="1"/>
</dbReference>
<feature type="compositionally biased region" description="Polar residues" evidence="5">
    <location>
        <begin position="105"/>
        <end position="124"/>
    </location>
</feature>